<accession>A0A0A8XQ65</accession>
<evidence type="ECO:0000313" key="2">
    <source>
        <dbReference type="EMBL" id="JAD15901.1"/>
    </source>
</evidence>
<feature type="compositionally biased region" description="Polar residues" evidence="1">
    <location>
        <begin position="25"/>
        <end position="36"/>
    </location>
</feature>
<sequence length="48" mass="5006">MSTTSRHPTVAALIYAGDKMQLSSGIMTGSSPTARSASLLPRRKGEGK</sequence>
<proteinExistence type="predicted"/>
<feature type="region of interest" description="Disordered" evidence="1">
    <location>
        <begin position="25"/>
        <end position="48"/>
    </location>
</feature>
<dbReference type="AlphaFoldDB" id="A0A0A8XQ65"/>
<reference evidence="2" key="2">
    <citation type="journal article" date="2015" name="Data Brief">
        <title>Shoot transcriptome of the giant reed, Arundo donax.</title>
        <authorList>
            <person name="Barrero R.A."/>
            <person name="Guerrero F.D."/>
            <person name="Moolhuijzen P."/>
            <person name="Goolsby J.A."/>
            <person name="Tidwell J."/>
            <person name="Bellgard S.E."/>
            <person name="Bellgard M.I."/>
        </authorList>
    </citation>
    <scope>NUCLEOTIDE SEQUENCE</scope>
    <source>
        <tissue evidence="2">Shoot tissue taken approximately 20 cm above the soil surface</tissue>
    </source>
</reference>
<organism evidence="2">
    <name type="scientific">Arundo donax</name>
    <name type="common">Giant reed</name>
    <name type="synonym">Donax arundinaceus</name>
    <dbReference type="NCBI Taxonomy" id="35708"/>
    <lineage>
        <taxon>Eukaryota</taxon>
        <taxon>Viridiplantae</taxon>
        <taxon>Streptophyta</taxon>
        <taxon>Embryophyta</taxon>
        <taxon>Tracheophyta</taxon>
        <taxon>Spermatophyta</taxon>
        <taxon>Magnoliopsida</taxon>
        <taxon>Liliopsida</taxon>
        <taxon>Poales</taxon>
        <taxon>Poaceae</taxon>
        <taxon>PACMAD clade</taxon>
        <taxon>Arundinoideae</taxon>
        <taxon>Arundineae</taxon>
        <taxon>Arundo</taxon>
    </lineage>
</organism>
<evidence type="ECO:0000256" key="1">
    <source>
        <dbReference type="SAM" id="MobiDB-lite"/>
    </source>
</evidence>
<name>A0A0A8XQ65_ARUDO</name>
<dbReference type="EMBL" id="GBRH01281994">
    <property type="protein sequence ID" value="JAD15901.1"/>
    <property type="molecule type" value="Transcribed_RNA"/>
</dbReference>
<protein>
    <submittedName>
        <fullName evidence="2">Uncharacterized protein</fullName>
    </submittedName>
</protein>
<reference evidence="2" key="1">
    <citation type="submission" date="2014-09" db="EMBL/GenBank/DDBJ databases">
        <authorList>
            <person name="Magalhaes I.L.F."/>
            <person name="Oliveira U."/>
            <person name="Santos F.R."/>
            <person name="Vidigal T.H.D.A."/>
            <person name="Brescovit A.D."/>
            <person name="Santos A.J."/>
        </authorList>
    </citation>
    <scope>NUCLEOTIDE SEQUENCE</scope>
    <source>
        <tissue evidence="2">Shoot tissue taken approximately 20 cm above the soil surface</tissue>
    </source>
</reference>